<dbReference type="EMBL" id="CAJVPD010000111">
    <property type="protein sequence ID" value="CAG8341664.1"/>
    <property type="molecule type" value="Genomic_DNA"/>
</dbReference>
<name>A0A9W4NA81_9EURO</name>
<comment type="caution">
    <text evidence="4">The sequence shown here is derived from an EMBL/GenBank/DDBJ whole genome shotgun (WGS) entry which is preliminary data.</text>
</comment>
<dbReference type="GO" id="GO:0016491">
    <property type="term" value="F:oxidoreductase activity"/>
    <property type="evidence" value="ECO:0007669"/>
    <property type="project" value="UniProtKB-KW"/>
</dbReference>
<evidence type="ECO:0000313" key="5">
    <source>
        <dbReference type="Proteomes" id="UP001152592"/>
    </source>
</evidence>
<dbReference type="PRINTS" id="PR00081">
    <property type="entry name" value="GDHRDH"/>
</dbReference>
<dbReference type="CDD" id="cd05233">
    <property type="entry name" value="SDR_c"/>
    <property type="match status" value="1"/>
</dbReference>
<dbReference type="InterPro" id="IPR052178">
    <property type="entry name" value="Sec_Metab_Biosynth_SDR"/>
</dbReference>
<dbReference type="AlphaFoldDB" id="A0A9W4NA81"/>
<dbReference type="InterPro" id="IPR002347">
    <property type="entry name" value="SDR_fam"/>
</dbReference>
<dbReference type="InterPro" id="IPR036291">
    <property type="entry name" value="NAD(P)-bd_dom_sf"/>
</dbReference>
<dbReference type="Pfam" id="PF00106">
    <property type="entry name" value="adh_short"/>
    <property type="match status" value="1"/>
</dbReference>
<accession>A0A9W4NA81</accession>
<dbReference type="SUPFAM" id="SSF51735">
    <property type="entry name" value="NAD(P)-binding Rossmann-fold domains"/>
    <property type="match status" value="1"/>
</dbReference>
<proteinExistence type="inferred from homology"/>
<gene>
    <name evidence="4" type="ORF">PSALAMII_LOCUS2839</name>
</gene>
<evidence type="ECO:0000256" key="3">
    <source>
        <dbReference type="ARBA" id="ARBA00023002"/>
    </source>
</evidence>
<dbReference type="Gene3D" id="3.40.50.720">
    <property type="entry name" value="NAD(P)-binding Rossmann-like Domain"/>
    <property type="match status" value="1"/>
</dbReference>
<keyword evidence="2" id="KW-0521">NADP</keyword>
<evidence type="ECO:0000256" key="2">
    <source>
        <dbReference type="ARBA" id="ARBA00022857"/>
    </source>
</evidence>
<evidence type="ECO:0008006" key="6">
    <source>
        <dbReference type="Google" id="ProtNLM"/>
    </source>
</evidence>
<reference evidence="4" key="1">
    <citation type="submission" date="2021-07" db="EMBL/GenBank/DDBJ databases">
        <authorList>
            <person name="Branca A.L. A."/>
        </authorList>
    </citation>
    <scope>NUCLEOTIDE SEQUENCE</scope>
</reference>
<dbReference type="OrthoDB" id="37659at2759"/>
<comment type="similarity">
    <text evidence="1">Belongs to the short-chain dehydrogenases/reductases (SDR) family.</text>
</comment>
<protein>
    <recommendedName>
        <fullName evidence="6">NAD(P)-binding protein</fullName>
    </recommendedName>
</protein>
<sequence length="286" mass="30637">MPYSLAGRNVLITGGSRGLGALSVEKFASEGSNIAINYMSNKETAEKLASDVASKYNVKTVVIQGDAGVKQDCINTVHSAIEQLGGLDIIISNAGWTKITNFGDLDAMDDDDWDKCWSVNVKSSLHLFKAALSTFNANPDGGVFLITASIAGVSATGSSLPYAVTKAACKLFFRGWVWINDSPWTVIHLMKCLAQTQGAKVRVNAILPGLLLTEWGQRFPPEKIEGWTNATVLKRAVSESSPKATVKALMITQPEVEDCADMFITLAKNASMTGQAIQIDSGFAIK</sequence>
<dbReference type="PANTHER" id="PTHR43618">
    <property type="entry name" value="7-ALPHA-HYDROXYSTEROID DEHYDROGENASE"/>
    <property type="match status" value="1"/>
</dbReference>
<dbReference type="Proteomes" id="UP001152592">
    <property type="component" value="Unassembled WGS sequence"/>
</dbReference>
<evidence type="ECO:0000256" key="1">
    <source>
        <dbReference type="ARBA" id="ARBA00006484"/>
    </source>
</evidence>
<organism evidence="4 5">
    <name type="scientific">Penicillium salamii</name>
    <dbReference type="NCBI Taxonomy" id="1612424"/>
    <lineage>
        <taxon>Eukaryota</taxon>
        <taxon>Fungi</taxon>
        <taxon>Dikarya</taxon>
        <taxon>Ascomycota</taxon>
        <taxon>Pezizomycotina</taxon>
        <taxon>Eurotiomycetes</taxon>
        <taxon>Eurotiomycetidae</taxon>
        <taxon>Eurotiales</taxon>
        <taxon>Aspergillaceae</taxon>
        <taxon>Penicillium</taxon>
    </lineage>
</organism>
<dbReference type="PANTHER" id="PTHR43618:SF2">
    <property type="entry name" value="CHAIN DEHYDROGENASE, PUTATIVE (AFU_ORTHOLOGUE AFUA_6G06930)-RELATED"/>
    <property type="match status" value="1"/>
</dbReference>
<keyword evidence="3" id="KW-0560">Oxidoreductase</keyword>
<evidence type="ECO:0000313" key="4">
    <source>
        <dbReference type="EMBL" id="CAG8341664.1"/>
    </source>
</evidence>